<reference evidence="11" key="2">
    <citation type="submission" date="2021-01" db="UniProtKB">
        <authorList>
            <consortium name="EnsemblMetazoa"/>
        </authorList>
    </citation>
    <scope>IDENTIFICATION</scope>
</reference>
<feature type="compositionally biased region" description="Polar residues" evidence="8">
    <location>
        <begin position="824"/>
        <end position="846"/>
    </location>
</feature>
<dbReference type="SUPFAM" id="SSF48371">
    <property type="entry name" value="ARM repeat"/>
    <property type="match status" value="1"/>
</dbReference>
<dbReference type="OMA" id="QDHESWK"/>
<dbReference type="GO" id="GO:0036064">
    <property type="term" value="C:ciliary basal body"/>
    <property type="evidence" value="ECO:0000318"/>
    <property type="project" value="GO_Central"/>
</dbReference>
<dbReference type="Proteomes" id="UP000007110">
    <property type="component" value="Unassembled WGS sequence"/>
</dbReference>
<keyword evidence="5" id="KW-0970">Cilium biogenesis/degradation</keyword>
<feature type="domain" description="LisH" evidence="9">
    <location>
        <begin position="467"/>
        <end position="586"/>
    </location>
</feature>
<dbReference type="Pfam" id="PF21051">
    <property type="entry name" value="ARMC9_LisH"/>
    <property type="match status" value="1"/>
</dbReference>
<dbReference type="Gene3D" id="1.25.10.10">
    <property type="entry name" value="Leucine-rich Repeat Variant"/>
    <property type="match status" value="1"/>
</dbReference>
<sequence length="888" mass="99053">MGSKRNGSTTTVVAFEGELNGIVKEYLDFCGLEQSQKIFDVETKAKGRPIEQQMRKPWNKRKADLQSDLLALFKTGARYEFFTIWNENVPEPVRSNDAVCKKLEFYLNIYFAIFPIKYHMMTGKKGRTKLEEAMEEFKKYLETGGASLSQTTEFLPFYALPFVPDPTKHPSYKELFQDSWVPDLQVRLEKFMAITLPAHPQPRLFELYQDMNSKNSEQLQKLQSAIVDGEKRNMTYVKRYNKIQADYHNLIGITAELVDTLESCIKGKTVTPEYVQRVCQRLFSNQLSESVDVTRPPTAASVLKVSMQPQHSTIPEEIRDALPILPSLDYKVVKKDMVSADDRRVALLLQSLRWRLTRSEPGEQRGEVISAFIKNDILGCAHRSSHREKVIEILTAASDEVVQQYMARLFNAFASLSVGRTYLGQYPHIVDTLQIALQSEDKDSITRENALGTLQKLSLKRHLQTSMVEGGIIQWLVTVLEDSDSLSDYTLEYSIALLMNLCLRTSGKRKCIEDKTQILHVISDLLGHEDNEIRPYVNGTLYSILSVPDIREEAKSMGMEEILKCFIKEDTPEMNRQIHFIIKQLNSDVIGDEVDSDDEDDEDEEDQDQDAMEADLDKAEVITVQDGELVGEKLLMAYYMWDGRTASRSGSPQSTRPTSKQSVMEPSHPSGTNGQISRPQTSSGSRAGSAQAQRGASAHEPAASGDPSEENESEPAQPHPDKLATPVKNKFTGRVGEYDNAFGSKPKIPRTPEPGNRPASRGMTPPPPIKSSDSPPLSRPGTGTSRQRKRNAQTLPPVENVELTDQALPALSHPPSREDALATPESSISIYISDHGSTPSNYSRSRLGSVKSVRSVVSPGEFDRSPPASAASAASRRQGSAGSSGRNK</sequence>
<dbReference type="GO" id="GO:0060271">
    <property type="term" value="P:cilium assembly"/>
    <property type="evidence" value="ECO:0000318"/>
    <property type="project" value="GO_Central"/>
</dbReference>
<dbReference type="PANTHER" id="PTHR14881">
    <property type="entry name" value="LISH DOMAIN-CONTAINING PROTEIN ARMC9"/>
    <property type="match status" value="1"/>
</dbReference>
<accession>A0A7M7NX78</accession>
<dbReference type="PANTHER" id="PTHR14881:SF4">
    <property type="entry name" value="LISH DOMAIN-CONTAINING PROTEIN ARMC9"/>
    <property type="match status" value="1"/>
</dbReference>
<dbReference type="AlphaFoldDB" id="A0A7M7NX78"/>
<feature type="region of interest" description="Disordered" evidence="8">
    <location>
        <begin position="645"/>
        <end position="888"/>
    </location>
</feature>
<feature type="compositionally biased region" description="Polar residues" evidence="8">
    <location>
        <begin position="646"/>
        <end position="681"/>
    </location>
</feature>
<dbReference type="InterPro" id="IPR016024">
    <property type="entry name" value="ARM-type_fold"/>
</dbReference>
<dbReference type="Pfam" id="PF23138">
    <property type="entry name" value="CTLH_Armc9"/>
    <property type="match status" value="1"/>
</dbReference>
<dbReference type="GeneID" id="579634"/>
<dbReference type="InterPro" id="IPR056327">
    <property type="entry name" value="ARMC9_CTLH-like_dom"/>
</dbReference>
<evidence type="ECO:0000259" key="10">
    <source>
        <dbReference type="Pfam" id="PF23138"/>
    </source>
</evidence>
<evidence type="ECO:0000256" key="2">
    <source>
        <dbReference type="ARBA" id="ARBA00004120"/>
    </source>
</evidence>
<evidence type="ECO:0000256" key="5">
    <source>
        <dbReference type="ARBA" id="ARBA00022794"/>
    </source>
</evidence>
<evidence type="ECO:0000256" key="3">
    <source>
        <dbReference type="ARBA" id="ARBA00021146"/>
    </source>
</evidence>
<dbReference type="InterPro" id="IPR011989">
    <property type="entry name" value="ARM-like"/>
</dbReference>
<dbReference type="Pfam" id="PF21050">
    <property type="entry name" value="ARMC9_ARM"/>
    <property type="match status" value="1"/>
</dbReference>
<organism evidence="11 12">
    <name type="scientific">Strongylocentrotus purpuratus</name>
    <name type="common">Purple sea urchin</name>
    <dbReference type="NCBI Taxonomy" id="7668"/>
    <lineage>
        <taxon>Eukaryota</taxon>
        <taxon>Metazoa</taxon>
        <taxon>Echinodermata</taxon>
        <taxon>Eleutherozoa</taxon>
        <taxon>Echinozoa</taxon>
        <taxon>Echinoidea</taxon>
        <taxon>Euechinoidea</taxon>
        <taxon>Echinacea</taxon>
        <taxon>Camarodonta</taxon>
        <taxon>Echinidea</taxon>
        <taxon>Strongylocentrotidae</taxon>
        <taxon>Strongylocentrotus</taxon>
    </lineage>
</organism>
<keyword evidence="4" id="KW-0963">Cytoplasm</keyword>
<evidence type="ECO:0000256" key="7">
    <source>
        <dbReference type="ARBA" id="ARBA00023273"/>
    </source>
</evidence>
<comment type="subcellular location">
    <subcellularLocation>
        <location evidence="2">Cytoplasm</location>
        <location evidence="2">Cytoskeleton</location>
        <location evidence="2">Cilium basal body</location>
    </subcellularLocation>
    <subcellularLocation>
        <location evidence="1">Cytoplasm</location>
        <location evidence="1">Cytoskeleton</location>
        <location evidence="1">Microtubule organizing center</location>
        <location evidence="1">Centrosome</location>
        <location evidence="1">Centriole</location>
    </subcellularLocation>
</comment>
<feature type="compositionally biased region" description="Low complexity" evidence="8">
    <location>
        <begin position="868"/>
        <end position="888"/>
    </location>
</feature>
<dbReference type="GO" id="GO:0097542">
    <property type="term" value="C:ciliary tip"/>
    <property type="evidence" value="ECO:0000318"/>
    <property type="project" value="GO_Central"/>
</dbReference>
<feature type="region of interest" description="Disordered" evidence="8">
    <location>
        <begin position="591"/>
        <end position="617"/>
    </location>
</feature>
<dbReference type="FunCoup" id="A0A7M7NX78">
    <property type="interactions" value="393"/>
</dbReference>
<keyword evidence="6" id="KW-0206">Cytoskeleton</keyword>
<evidence type="ECO:0000313" key="11">
    <source>
        <dbReference type="EnsemblMetazoa" id="XP_030843012"/>
    </source>
</evidence>
<name>A0A7M7NX78_STRPU</name>
<evidence type="ECO:0000256" key="4">
    <source>
        <dbReference type="ARBA" id="ARBA00022490"/>
    </source>
</evidence>
<dbReference type="InterPro" id="IPR040369">
    <property type="entry name" value="ARMC9"/>
</dbReference>
<keyword evidence="12" id="KW-1185">Reference proteome</keyword>
<evidence type="ECO:0000259" key="9">
    <source>
        <dbReference type="Pfam" id="PF21050"/>
    </source>
</evidence>
<feature type="compositionally biased region" description="Acidic residues" evidence="8">
    <location>
        <begin position="591"/>
        <end position="614"/>
    </location>
</feature>
<feature type="compositionally biased region" description="Low complexity" evidence="8">
    <location>
        <begin position="682"/>
        <end position="698"/>
    </location>
</feature>
<feature type="domain" description="ARMC9 CTLH-like" evidence="10">
    <location>
        <begin position="64"/>
        <end position="196"/>
    </location>
</feature>
<evidence type="ECO:0000256" key="1">
    <source>
        <dbReference type="ARBA" id="ARBA00004114"/>
    </source>
</evidence>
<proteinExistence type="predicted"/>
<dbReference type="OrthoDB" id="538223at2759"/>
<dbReference type="InParanoid" id="A0A7M7NX78"/>
<reference evidence="12" key="1">
    <citation type="submission" date="2015-02" db="EMBL/GenBank/DDBJ databases">
        <title>Genome sequencing for Strongylocentrotus purpuratus.</title>
        <authorList>
            <person name="Murali S."/>
            <person name="Liu Y."/>
            <person name="Vee V."/>
            <person name="English A."/>
            <person name="Wang M."/>
            <person name="Skinner E."/>
            <person name="Han Y."/>
            <person name="Muzny D.M."/>
            <person name="Worley K.C."/>
            <person name="Gibbs R.A."/>
        </authorList>
    </citation>
    <scope>NUCLEOTIDE SEQUENCE</scope>
</reference>
<evidence type="ECO:0000313" key="12">
    <source>
        <dbReference type="Proteomes" id="UP000007110"/>
    </source>
</evidence>
<dbReference type="FunFam" id="1.25.10.10:FF:000124">
    <property type="entry name" value="lisH domain-containing protein ARMC9 isoform X1"/>
    <property type="match status" value="1"/>
</dbReference>
<dbReference type="KEGG" id="spu:579634"/>
<dbReference type="PROSITE" id="PS50896">
    <property type="entry name" value="LISH"/>
    <property type="match status" value="1"/>
</dbReference>
<evidence type="ECO:0000256" key="6">
    <source>
        <dbReference type="ARBA" id="ARBA00023212"/>
    </source>
</evidence>
<dbReference type="InterPro" id="IPR048957">
    <property type="entry name" value="ARMC9_LisH"/>
</dbReference>
<dbReference type="InterPro" id="IPR048959">
    <property type="entry name" value="ARMC9_ARM_dom"/>
</dbReference>
<evidence type="ECO:0000256" key="8">
    <source>
        <dbReference type="SAM" id="MobiDB-lite"/>
    </source>
</evidence>
<dbReference type="InterPro" id="IPR006594">
    <property type="entry name" value="LisH"/>
</dbReference>
<protein>
    <recommendedName>
        <fullName evidence="3">LisH domain-containing protein ARMC9</fullName>
    </recommendedName>
</protein>
<dbReference type="RefSeq" id="XP_030843012.1">
    <property type="nucleotide sequence ID" value="XM_030987152.1"/>
</dbReference>
<dbReference type="GO" id="GO:0005814">
    <property type="term" value="C:centriole"/>
    <property type="evidence" value="ECO:0000318"/>
    <property type="project" value="GO_Central"/>
</dbReference>
<dbReference type="EnsemblMetazoa" id="XM_030987152">
    <property type="protein sequence ID" value="XP_030843012"/>
    <property type="gene ID" value="LOC579634"/>
</dbReference>
<keyword evidence="7" id="KW-0966">Cell projection</keyword>